<keyword evidence="4" id="KW-1185">Reference proteome</keyword>
<organism evidence="3 4">
    <name type="scientific">Sulfurihydrogenibium yellowstonense SS-5</name>
    <dbReference type="NCBI Taxonomy" id="432331"/>
    <lineage>
        <taxon>Bacteria</taxon>
        <taxon>Pseudomonadati</taxon>
        <taxon>Aquificota</taxon>
        <taxon>Aquificia</taxon>
        <taxon>Aquificales</taxon>
        <taxon>Hydrogenothermaceae</taxon>
        <taxon>Sulfurihydrogenibium</taxon>
    </lineage>
</organism>
<proteinExistence type="predicted"/>
<dbReference type="Proteomes" id="UP000005540">
    <property type="component" value="Unassembled WGS sequence"/>
</dbReference>
<dbReference type="AlphaFoldDB" id="C4FKU6"/>
<sequence>MISSFRETLDKYSYIKIATLIAFTPLVSFAVEKEDITLQIKEKKVNKELSKQIKIGKVYDEELLKLLLITFLGNQDLENAYIVAKKGAELFSNNPYWLKNLGQVAIWTKRPAEGIEAYLKLYQITKDENIKRELFNLALATNRFDIAINLVEKDALSGKFNDLKTLLYIYQQAGEVKKLTEILEAMYEKDKNIDILRNLTMILYNYGDLDKASKYGEILYSRQDKNYKDVLLYSSILYAKKDLKKSLEVLKSYFPNITVSKDIEEDRLEYLYTLSDLAWALRDFDTSIDIAAQLDKIDKGRLAEYIRLYTYFYFKKEYKLSADYALKGYEKYKDYYLLSSYIESLYLTNDYQKIVEFIESNKIDYNSSALILSRYISSLLKLNQTQKALNIAKNVLDKKFDSQIISELIFASIESSNQNLAKYIVNNYKKYETLVPKSFTFLYLFLENTKKALELSYNQLKNSKSISDKLLYADILYTYGRFEESEKIKYEVFKELKDKQSLSSEDAYNFLRVADKYLSSRQYLELLEKYKNIISLKSYNDLYFSHLLKTDHHSKLEYLMKRHSYDLRPWMQLNLALWSNDKYWQYNLLEKFADILPIRDRVTAFTETGQIDKAMYYGYKGLDENPEDYLLYKQQRDLITTYRPKVEILSNYTDRAGVKDISEDIFIQAKPKEGFHVFVRYKGSNPFSVDNLKMINVPDRSDISIGFKKVFDDGEISFIVGSLKTLSSNLYLDIQFRRYIKNKTYFGGELGKNIPTDDTLFLYYGGMKDTISVNFSHSFNNRTGFYISPSYNIYYSSDEKKIGTSLNLYDELYYKLRVGYPDYTFRLYSAHGKYNEKDGYKGNIEKLSPYQATKFLPQSFNLIGVGFSFGYDNNTNYVRVWRPFFSADITYNDVTGLGYGFSGGIGGSLFRQDNLSLGFRYIQGFKGTADKYFNSYLRYILFY</sequence>
<gene>
    <name evidence="3" type="ORF">SULYE_1196</name>
</gene>
<dbReference type="InterPro" id="IPR011990">
    <property type="entry name" value="TPR-like_helical_dom_sf"/>
</dbReference>
<evidence type="ECO:0000256" key="1">
    <source>
        <dbReference type="SAM" id="Phobius"/>
    </source>
</evidence>
<evidence type="ECO:0000313" key="3">
    <source>
        <dbReference type="EMBL" id="EEP60303.1"/>
    </source>
</evidence>
<keyword evidence="1" id="KW-0812">Transmembrane</keyword>
<feature type="domain" description="PelB C-terminal" evidence="2">
    <location>
        <begin position="687"/>
        <end position="940"/>
    </location>
</feature>
<dbReference type="InterPro" id="IPR057306">
    <property type="entry name" value="B-barrel_PelB_C"/>
</dbReference>
<feature type="transmembrane region" description="Helical" evidence="1">
    <location>
        <begin position="12"/>
        <end position="31"/>
    </location>
</feature>
<dbReference type="RefSeq" id="WP_007547369.1">
    <property type="nucleotide sequence ID" value="NZ_ABZS01000117.1"/>
</dbReference>
<reference evidence="3 4" key="1">
    <citation type="submission" date="2009-04" db="EMBL/GenBank/DDBJ databases">
        <authorList>
            <person name="Reysenbach A.-L."/>
            <person name="Heidelberg J.F."/>
            <person name="Nelson W.C."/>
        </authorList>
    </citation>
    <scope>NUCLEOTIDE SEQUENCE [LARGE SCALE GENOMIC DNA]</scope>
    <source>
        <strain evidence="3 4">SS-5</strain>
    </source>
</reference>
<dbReference type="Gene3D" id="1.25.40.10">
    <property type="entry name" value="Tetratricopeptide repeat domain"/>
    <property type="match status" value="1"/>
</dbReference>
<keyword evidence="1" id="KW-1133">Transmembrane helix</keyword>
<dbReference type="Pfam" id="PF13429">
    <property type="entry name" value="TPR_15"/>
    <property type="match status" value="1"/>
</dbReference>
<protein>
    <recommendedName>
        <fullName evidence="2">PelB C-terminal domain-containing protein</fullName>
    </recommendedName>
</protein>
<dbReference type="Pfam" id="PF24604">
    <property type="entry name" value="B-barrel_PelB_C"/>
    <property type="match status" value="1"/>
</dbReference>
<accession>C4FKU6</accession>
<name>C4FKU6_9AQUI</name>
<keyword evidence="1" id="KW-0472">Membrane</keyword>
<dbReference type="SUPFAM" id="SSF48452">
    <property type="entry name" value="TPR-like"/>
    <property type="match status" value="1"/>
</dbReference>
<comment type="caution">
    <text evidence="3">The sequence shown here is derived from an EMBL/GenBank/DDBJ whole genome shotgun (WGS) entry which is preliminary data.</text>
</comment>
<evidence type="ECO:0000259" key="2">
    <source>
        <dbReference type="Pfam" id="PF24604"/>
    </source>
</evidence>
<dbReference type="EMBL" id="ABZS01000117">
    <property type="protein sequence ID" value="EEP60303.1"/>
    <property type="molecule type" value="Genomic_DNA"/>
</dbReference>
<evidence type="ECO:0000313" key="4">
    <source>
        <dbReference type="Proteomes" id="UP000005540"/>
    </source>
</evidence>